<dbReference type="SUPFAM" id="SSF49562">
    <property type="entry name" value="C2 domain (Calcium/lipid-binding domain, CaLB)"/>
    <property type="match status" value="1"/>
</dbReference>
<keyword evidence="12" id="KW-1185">Reference proteome</keyword>
<protein>
    <submittedName>
        <fullName evidence="11">Perforin-1-like</fullName>
    </submittedName>
</protein>
<feature type="chain" id="PRO_5017425051" evidence="8">
    <location>
        <begin position="27"/>
        <end position="581"/>
    </location>
</feature>
<feature type="signal peptide" evidence="8">
    <location>
        <begin position="1"/>
        <end position="26"/>
    </location>
</feature>
<dbReference type="SMART" id="SM00457">
    <property type="entry name" value="MACPF"/>
    <property type="match status" value="1"/>
</dbReference>
<dbReference type="Pfam" id="PF01823">
    <property type="entry name" value="MACPF"/>
    <property type="match status" value="1"/>
</dbReference>
<evidence type="ECO:0000313" key="12">
    <source>
        <dbReference type="Proteomes" id="UP000261360"/>
    </source>
</evidence>
<dbReference type="GeneTree" id="ENSGT00530000063725"/>
<dbReference type="SMART" id="SM00239">
    <property type="entry name" value="C2"/>
    <property type="match status" value="1"/>
</dbReference>
<keyword evidence="7" id="KW-1015">Disulfide bond</keyword>
<evidence type="ECO:0000313" key="11">
    <source>
        <dbReference type="Ensembl" id="ENSSLDP00000019383.1"/>
    </source>
</evidence>
<evidence type="ECO:0000256" key="5">
    <source>
        <dbReference type="ARBA" id="ARBA00022852"/>
    </source>
</evidence>
<dbReference type="Ensembl" id="ENSSLDT00000020032.1">
    <property type="protein sequence ID" value="ENSSLDP00000019383.1"/>
    <property type="gene ID" value="ENSSLDG00000014616.1"/>
</dbReference>
<evidence type="ECO:0000256" key="3">
    <source>
        <dbReference type="ARBA" id="ARBA00009214"/>
    </source>
</evidence>
<dbReference type="GO" id="GO:0031640">
    <property type="term" value="P:killing of cells of another organism"/>
    <property type="evidence" value="ECO:0007669"/>
    <property type="project" value="UniProtKB-KW"/>
</dbReference>
<dbReference type="InterPro" id="IPR020864">
    <property type="entry name" value="MACPF"/>
</dbReference>
<evidence type="ECO:0000256" key="1">
    <source>
        <dbReference type="ARBA" id="ARBA00004370"/>
    </source>
</evidence>
<evidence type="ECO:0000256" key="2">
    <source>
        <dbReference type="ARBA" id="ARBA00004613"/>
    </source>
</evidence>
<dbReference type="PANTHER" id="PTHR46096:SF1">
    <property type="entry name" value="PERFORIN 1.5"/>
    <property type="match status" value="1"/>
</dbReference>
<evidence type="ECO:0000256" key="7">
    <source>
        <dbReference type="ARBA" id="ARBA00023157"/>
    </source>
</evidence>
<dbReference type="InterPro" id="IPR052784">
    <property type="entry name" value="Perforin-1_pore-forming"/>
</dbReference>
<keyword evidence="5" id="KW-0204">Cytolysis</keyword>
<accession>A0A3B4Y884</accession>
<dbReference type="PROSITE" id="PS51412">
    <property type="entry name" value="MACPF_2"/>
    <property type="match status" value="1"/>
</dbReference>
<dbReference type="Proteomes" id="UP000261360">
    <property type="component" value="Unplaced"/>
</dbReference>
<dbReference type="InterPro" id="IPR000008">
    <property type="entry name" value="C2_dom"/>
</dbReference>
<evidence type="ECO:0000256" key="8">
    <source>
        <dbReference type="SAM" id="SignalP"/>
    </source>
</evidence>
<dbReference type="PROSITE" id="PS50004">
    <property type="entry name" value="C2"/>
    <property type="match status" value="1"/>
</dbReference>
<keyword evidence="8" id="KW-0732">Signal</keyword>
<reference evidence="11" key="2">
    <citation type="submission" date="2025-09" db="UniProtKB">
        <authorList>
            <consortium name="Ensembl"/>
        </authorList>
    </citation>
    <scope>IDENTIFICATION</scope>
</reference>
<evidence type="ECO:0000256" key="6">
    <source>
        <dbReference type="ARBA" id="ARBA00023136"/>
    </source>
</evidence>
<dbReference type="GO" id="GO:0001771">
    <property type="term" value="P:immunological synapse formation"/>
    <property type="evidence" value="ECO:0007669"/>
    <property type="project" value="TreeGrafter"/>
</dbReference>
<dbReference type="Gene3D" id="2.60.40.150">
    <property type="entry name" value="C2 domain"/>
    <property type="match status" value="1"/>
</dbReference>
<evidence type="ECO:0000259" key="9">
    <source>
        <dbReference type="PROSITE" id="PS50004"/>
    </source>
</evidence>
<evidence type="ECO:0000256" key="4">
    <source>
        <dbReference type="ARBA" id="ARBA00022525"/>
    </source>
</evidence>
<dbReference type="PROSITE" id="PS00279">
    <property type="entry name" value="MACPF_1"/>
    <property type="match status" value="1"/>
</dbReference>
<sequence length="581" mass="65294">MLFLSTPPPLCLSLLLSLLYHSPVLSCQPGNRSQCESAPFVPGYNLVGEGFDVVTLQRKGAYLVDVNTFLTPNGTCTLCSNPLQGNVLQRLPVSAVDWRAFTQCNTNIHSSVHTSARYCTAYLLHSIIITELQILLFNCDSFLSASLEVGGTRSAAYNFATARAREDHHFLFCLFVSRYRVSNRPPLSSEFIKDLARLPRLYNSATRDQYEELIHTYGTHFIRKVRLGGRLRRVTAARTCLSTLNGFSLKEVHKMHSCLSLGVSVGLGVAGLSHGQQSCTGFLKNQGKTVTHDSGLHQHFTEVVGGTSWTGEFSLTHEDSASYKNWLEALKNLPAIVEYTIRPIYKLVPSWTKKTGMKAAIEQYLKDNAVRTSPSEPTCGYSSNLAYNCCPKTSSRGNLVVTIVRAWDLQGDPIGVTDGYVKMWYGSIYRRTHMIQTNSPWWNARYDLGMVDTHLKLDFEVWDEDVIHDDRLISCDVHVRQGTHEDTCSDSLGKFEFKFTLTCDRHLTGDRCDRVKQINVFCLLLDHKRKITKSLVYKTNLIPVLILISFTVSAEIWKLLCEKKINTDLAQIITCVPVRAV</sequence>
<dbReference type="GO" id="GO:0051607">
    <property type="term" value="P:defense response to virus"/>
    <property type="evidence" value="ECO:0007669"/>
    <property type="project" value="TreeGrafter"/>
</dbReference>
<evidence type="ECO:0000259" key="10">
    <source>
        <dbReference type="PROSITE" id="PS51412"/>
    </source>
</evidence>
<dbReference type="Pfam" id="PF00168">
    <property type="entry name" value="C2"/>
    <property type="match status" value="1"/>
</dbReference>
<dbReference type="InterPro" id="IPR035892">
    <property type="entry name" value="C2_domain_sf"/>
</dbReference>
<organism evidence="11 12">
    <name type="scientific">Seriola lalandi dorsalis</name>
    <dbReference type="NCBI Taxonomy" id="1841481"/>
    <lineage>
        <taxon>Eukaryota</taxon>
        <taxon>Metazoa</taxon>
        <taxon>Chordata</taxon>
        <taxon>Craniata</taxon>
        <taxon>Vertebrata</taxon>
        <taxon>Euteleostomi</taxon>
        <taxon>Actinopterygii</taxon>
        <taxon>Neopterygii</taxon>
        <taxon>Teleostei</taxon>
        <taxon>Neoteleostei</taxon>
        <taxon>Acanthomorphata</taxon>
        <taxon>Carangaria</taxon>
        <taxon>Carangiformes</taxon>
        <taxon>Carangidae</taxon>
        <taxon>Seriola</taxon>
    </lineage>
</organism>
<dbReference type="PANTHER" id="PTHR46096">
    <property type="entry name" value="PERFORIN-1"/>
    <property type="match status" value="1"/>
</dbReference>
<dbReference type="GO" id="GO:0022829">
    <property type="term" value="F:wide pore channel activity"/>
    <property type="evidence" value="ECO:0007669"/>
    <property type="project" value="TreeGrafter"/>
</dbReference>
<name>A0A3B4Y884_SERLL</name>
<feature type="domain" description="MACPF" evidence="10">
    <location>
        <begin position="31"/>
        <end position="379"/>
    </location>
</feature>
<comment type="subcellular location">
    <subcellularLocation>
        <location evidence="1">Membrane</location>
    </subcellularLocation>
    <subcellularLocation>
        <location evidence="2">Secreted</location>
    </subcellularLocation>
</comment>
<dbReference type="GO" id="GO:0005576">
    <property type="term" value="C:extracellular region"/>
    <property type="evidence" value="ECO:0007669"/>
    <property type="project" value="UniProtKB-SubCell"/>
</dbReference>
<proteinExistence type="inferred from homology"/>
<reference evidence="11" key="1">
    <citation type="submission" date="2025-08" db="UniProtKB">
        <authorList>
            <consortium name="Ensembl"/>
        </authorList>
    </citation>
    <scope>IDENTIFICATION</scope>
</reference>
<dbReference type="GO" id="GO:0016020">
    <property type="term" value="C:membrane"/>
    <property type="evidence" value="ECO:0007669"/>
    <property type="project" value="UniProtKB-SubCell"/>
</dbReference>
<dbReference type="AlphaFoldDB" id="A0A3B4Y884"/>
<dbReference type="InterPro" id="IPR020863">
    <property type="entry name" value="MACPF_CS"/>
</dbReference>
<keyword evidence="4" id="KW-0964">Secreted</keyword>
<keyword evidence="6" id="KW-0472">Membrane</keyword>
<comment type="similarity">
    <text evidence="3">Belongs to the complement C6/C7/C8/C9 family.</text>
</comment>
<dbReference type="GO" id="GO:0001913">
    <property type="term" value="P:T cell mediated cytotoxicity"/>
    <property type="evidence" value="ECO:0007669"/>
    <property type="project" value="TreeGrafter"/>
</dbReference>
<feature type="domain" description="C2" evidence="9">
    <location>
        <begin position="371"/>
        <end position="492"/>
    </location>
</feature>